<dbReference type="EMBL" id="BNDX01000010">
    <property type="protein sequence ID" value="GHI32498.1"/>
    <property type="molecule type" value="Genomic_DNA"/>
</dbReference>
<proteinExistence type="predicted"/>
<reference evidence="2" key="1">
    <citation type="submission" date="2024-05" db="EMBL/GenBank/DDBJ databases">
        <title>Whole genome shotgun sequence of Streptomyces daghestanicus NBRC 12762.</title>
        <authorList>
            <person name="Komaki H."/>
            <person name="Tamura T."/>
        </authorList>
    </citation>
    <scope>NUCLEOTIDE SEQUENCE</scope>
    <source>
        <strain evidence="2">NBRC 12762</strain>
    </source>
</reference>
<evidence type="ECO:0000313" key="3">
    <source>
        <dbReference type="Proteomes" id="UP001052655"/>
    </source>
</evidence>
<organism evidence="2 3">
    <name type="scientific">Streptomyces daghestanicus</name>
    <dbReference type="NCBI Taxonomy" id="66885"/>
    <lineage>
        <taxon>Bacteria</taxon>
        <taxon>Bacillati</taxon>
        <taxon>Actinomycetota</taxon>
        <taxon>Actinomycetes</taxon>
        <taxon>Kitasatosporales</taxon>
        <taxon>Streptomycetaceae</taxon>
        <taxon>Streptomyces</taxon>
    </lineage>
</organism>
<keyword evidence="3" id="KW-1185">Reference proteome</keyword>
<gene>
    <name evidence="2" type="ORF">Sdagh_42280</name>
</gene>
<name>A0ABQ3Q5D7_9ACTN</name>
<sequence length="98" mass="9892">MTAGASGRGALRTTTARSTACQGSSSAPEYGDAPEDGGTSEGSGTPEGSGTSADSGTPENSGTSEDSGTWIPPAREGTAPEESFRHRKRRPAKRYATA</sequence>
<feature type="compositionally biased region" description="Polar residues" evidence="1">
    <location>
        <begin position="53"/>
        <end position="67"/>
    </location>
</feature>
<feature type="compositionally biased region" description="Polar residues" evidence="1">
    <location>
        <begin position="12"/>
        <end position="27"/>
    </location>
</feature>
<evidence type="ECO:0000313" key="2">
    <source>
        <dbReference type="EMBL" id="GHI32498.1"/>
    </source>
</evidence>
<protein>
    <submittedName>
        <fullName evidence="2">Uncharacterized protein</fullName>
    </submittedName>
</protein>
<feature type="compositionally biased region" description="Basic residues" evidence="1">
    <location>
        <begin position="85"/>
        <end position="98"/>
    </location>
</feature>
<feature type="region of interest" description="Disordered" evidence="1">
    <location>
        <begin position="1"/>
        <end position="98"/>
    </location>
</feature>
<accession>A0ABQ3Q5D7</accession>
<dbReference type="Proteomes" id="UP001052655">
    <property type="component" value="Unassembled WGS sequence"/>
</dbReference>
<evidence type="ECO:0000256" key="1">
    <source>
        <dbReference type="SAM" id="MobiDB-lite"/>
    </source>
</evidence>
<comment type="caution">
    <text evidence="2">The sequence shown here is derived from an EMBL/GenBank/DDBJ whole genome shotgun (WGS) entry which is preliminary data.</text>
</comment>